<dbReference type="AlphaFoldDB" id="A0A1M2V9Z9"/>
<accession>A0A1M2V9Z9</accession>
<reference evidence="1 2" key="1">
    <citation type="submission" date="2016-10" db="EMBL/GenBank/DDBJ databases">
        <title>Genome sequence of the basidiomycete white-rot fungus Trametes pubescens.</title>
        <authorList>
            <person name="Makela M.R."/>
            <person name="Granchi Z."/>
            <person name="Peng M."/>
            <person name="De Vries R.P."/>
            <person name="Grigoriev I."/>
            <person name="Riley R."/>
            <person name="Hilden K."/>
        </authorList>
    </citation>
    <scope>NUCLEOTIDE SEQUENCE [LARGE SCALE GENOMIC DNA]</scope>
    <source>
        <strain evidence="1 2">FBCC735</strain>
    </source>
</reference>
<protein>
    <submittedName>
        <fullName evidence="1">Uncharacterized protein</fullName>
    </submittedName>
</protein>
<dbReference type="EMBL" id="MNAD01001543">
    <property type="protein sequence ID" value="OJT04372.1"/>
    <property type="molecule type" value="Genomic_DNA"/>
</dbReference>
<comment type="caution">
    <text evidence="1">The sequence shown here is derived from an EMBL/GenBank/DDBJ whole genome shotgun (WGS) entry which is preliminary data.</text>
</comment>
<evidence type="ECO:0000313" key="1">
    <source>
        <dbReference type="EMBL" id="OJT04372.1"/>
    </source>
</evidence>
<dbReference type="OMA" id="CWELSEW"/>
<keyword evidence="2" id="KW-1185">Reference proteome</keyword>
<gene>
    <name evidence="1" type="ORF">TRAPUB_4915</name>
</gene>
<dbReference type="STRING" id="154538.A0A1M2V9Z9"/>
<name>A0A1M2V9Z9_TRAPU</name>
<proteinExistence type="predicted"/>
<sequence>MVPFMTMPALQALANVSPACKNLVVTHLDLAYDEALRQYVQDPHGLRGVMRMLRAVISGSFGLAFLLRNAGLAITPGDLDLYVPMEFATRLAAYLVSVEGYTHSATSPVPYGRNTAHQLVIVLEKEGRRIDVVPSVNDSAIYPISHFWSTHVMNYITADTFCLAYPELTFSGRALLSPFQLIRGRHTSAYIVALIRKYEDRGFAFRVRSYAWGNGTSPLACANTEGCSRVRRFFGDRYCMVGSLSRTYEDCGFERGLPGPTTVCWWRGGDICGTECDNRGMLGERAVPAAAIIDTKFLPETL</sequence>
<dbReference type="OrthoDB" id="2754254at2759"/>
<organism evidence="1 2">
    <name type="scientific">Trametes pubescens</name>
    <name type="common">White-rot fungus</name>
    <dbReference type="NCBI Taxonomy" id="154538"/>
    <lineage>
        <taxon>Eukaryota</taxon>
        <taxon>Fungi</taxon>
        <taxon>Dikarya</taxon>
        <taxon>Basidiomycota</taxon>
        <taxon>Agaricomycotina</taxon>
        <taxon>Agaricomycetes</taxon>
        <taxon>Polyporales</taxon>
        <taxon>Polyporaceae</taxon>
        <taxon>Trametes</taxon>
    </lineage>
</organism>
<dbReference type="Proteomes" id="UP000184267">
    <property type="component" value="Unassembled WGS sequence"/>
</dbReference>
<evidence type="ECO:0000313" key="2">
    <source>
        <dbReference type="Proteomes" id="UP000184267"/>
    </source>
</evidence>